<evidence type="ECO:0000256" key="3">
    <source>
        <dbReference type="ARBA" id="ARBA00023239"/>
    </source>
</evidence>
<dbReference type="CDD" id="cd00002">
    <property type="entry name" value="YbaK_deacylase"/>
    <property type="match status" value="1"/>
</dbReference>
<dbReference type="InterPro" id="IPR007214">
    <property type="entry name" value="YbaK/aa-tRNA-synth-assoc-dom"/>
</dbReference>
<protein>
    <recommendedName>
        <fullName evidence="4">Cys-tRNA(Pro)/Cys-tRNA(Cys) deacylase</fullName>
        <ecNumber evidence="4">4.2.-.-</ecNumber>
    </recommendedName>
</protein>
<dbReference type="InterPro" id="IPR004369">
    <property type="entry name" value="Prolyl-tRNA_editing_YbaK/EbsC"/>
</dbReference>
<dbReference type="PANTHER" id="PTHR30411:SF0">
    <property type="entry name" value="CYS-TRNA(PRO)_CYS-TRNA(CYS) DEACYLASE YBAK"/>
    <property type="match status" value="1"/>
</dbReference>
<dbReference type="GO" id="GO:0002161">
    <property type="term" value="F:aminoacyl-tRNA deacylase activity"/>
    <property type="evidence" value="ECO:0007669"/>
    <property type="project" value="InterPro"/>
</dbReference>
<dbReference type="SUPFAM" id="SSF55826">
    <property type="entry name" value="YbaK/ProRS associated domain"/>
    <property type="match status" value="1"/>
</dbReference>
<dbReference type="PIRSF" id="PIRSF006181">
    <property type="entry name" value="EbsC_YbaK"/>
    <property type="match status" value="1"/>
</dbReference>
<dbReference type="AlphaFoldDB" id="A0A9X4L9T1"/>
<name>A0A9X4L9T1_9STAP</name>
<comment type="caution">
    <text evidence="6">The sequence shown here is derived from an EMBL/GenBank/DDBJ whole genome shotgun (WGS) entry which is preliminary data.</text>
</comment>
<dbReference type="PANTHER" id="PTHR30411">
    <property type="entry name" value="CYTOPLASMIC PROTEIN"/>
    <property type="match status" value="1"/>
</dbReference>
<dbReference type="NCBIfam" id="TIGR00011">
    <property type="entry name" value="YbaK_EbsC"/>
    <property type="match status" value="1"/>
</dbReference>
<evidence type="ECO:0000313" key="7">
    <source>
        <dbReference type="Proteomes" id="UP001152302"/>
    </source>
</evidence>
<dbReference type="InterPro" id="IPR036754">
    <property type="entry name" value="YbaK/aa-tRNA-synt-asso_dom_sf"/>
</dbReference>
<evidence type="ECO:0000256" key="4">
    <source>
        <dbReference type="PIRNR" id="PIRNR006181"/>
    </source>
</evidence>
<organism evidence="6 7">
    <name type="scientific">Staphylococcus equorum</name>
    <dbReference type="NCBI Taxonomy" id="246432"/>
    <lineage>
        <taxon>Bacteria</taxon>
        <taxon>Bacillati</taxon>
        <taxon>Bacillota</taxon>
        <taxon>Bacilli</taxon>
        <taxon>Bacillales</taxon>
        <taxon>Staphylococcaceae</taxon>
        <taxon>Staphylococcus</taxon>
    </lineage>
</organism>
<comment type="similarity">
    <text evidence="1 4">Belongs to the prolyl-tRNA editing family. YbaK/EbsC subfamily.</text>
</comment>
<dbReference type="GO" id="GO:0006412">
    <property type="term" value="P:translation"/>
    <property type="evidence" value="ECO:0007669"/>
    <property type="project" value="UniProtKB-KW"/>
</dbReference>
<proteinExistence type="inferred from homology"/>
<dbReference type="Pfam" id="PF04073">
    <property type="entry name" value="tRNA_edit"/>
    <property type="match status" value="1"/>
</dbReference>
<keyword evidence="3 4" id="KW-0456">Lyase</keyword>
<gene>
    <name evidence="6" type="primary">ybaK</name>
    <name evidence="6" type="ORF">M4L21_09770</name>
</gene>
<evidence type="ECO:0000256" key="2">
    <source>
        <dbReference type="ARBA" id="ARBA00022917"/>
    </source>
</evidence>
<keyword evidence="2 4" id="KW-0648">Protein biosynthesis</keyword>
<sequence>MKQGKTNAMRMLDRLKIEYCVNTYEVSESHMDGKTVAEKVGVDVAQVYKTLVLENANHAHFVFIIPVNASLDMKAAAQAVNEKKLHLMPLDDLKKVTGYVRGGCSPIGMKRQFPTIIDRQVEEMDAIYVSGGERGIQIKINVAHLIKTTRAKVEKVTHEAN</sequence>
<dbReference type="Proteomes" id="UP001152302">
    <property type="component" value="Unassembled WGS sequence"/>
</dbReference>
<reference evidence="6" key="1">
    <citation type="submission" date="2022-05" db="EMBL/GenBank/DDBJ databases">
        <title>Comparative genomics of Staphylococcus equorum isolates.</title>
        <authorList>
            <person name="Luelf R.H."/>
        </authorList>
    </citation>
    <scope>NUCLEOTIDE SEQUENCE</scope>
    <source>
        <strain evidence="6">TMW 2.2343</strain>
    </source>
</reference>
<dbReference type="RefSeq" id="WP_277581032.1">
    <property type="nucleotide sequence ID" value="NZ_JAMBPV010000003.1"/>
</dbReference>
<dbReference type="EMBL" id="JAMBPX010000005">
    <property type="protein sequence ID" value="MDG0859610.1"/>
    <property type="molecule type" value="Genomic_DNA"/>
</dbReference>
<feature type="domain" description="YbaK/aminoacyl-tRNA synthetase-associated" evidence="5">
    <location>
        <begin position="34"/>
        <end position="147"/>
    </location>
</feature>
<dbReference type="Gene3D" id="3.90.960.10">
    <property type="entry name" value="YbaK/aminoacyl-tRNA synthetase-associated domain"/>
    <property type="match status" value="1"/>
</dbReference>
<dbReference type="GO" id="GO:0016829">
    <property type="term" value="F:lyase activity"/>
    <property type="evidence" value="ECO:0007669"/>
    <property type="project" value="UniProtKB-KW"/>
</dbReference>
<evidence type="ECO:0000256" key="1">
    <source>
        <dbReference type="ARBA" id="ARBA00009798"/>
    </source>
</evidence>
<evidence type="ECO:0000313" key="6">
    <source>
        <dbReference type="EMBL" id="MDG0859610.1"/>
    </source>
</evidence>
<accession>A0A9X4L9T1</accession>
<dbReference type="EC" id="4.2.-.-" evidence="4"/>
<evidence type="ECO:0000259" key="5">
    <source>
        <dbReference type="Pfam" id="PF04073"/>
    </source>
</evidence>